<reference evidence="3" key="1">
    <citation type="submission" date="2015-09" db="EMBL/GenBank/DDBJ databases">
        <authorList>
            <person name="Rodrigo-Torres L."/>
            <person name="Arahal D.R."/>
        </authorList>
    </citation>
    <scope>NUCLEOTIDE SEQUENCE [LARGE SCALE GENOMIC DNA]</scope>
    <source>
        <strain evidence="3">CECT 5091</strain>
    </source>
</reference>
<evidence type="ECO:0000256" key="1">
    <source>
        <dbReference type="SAM" id="Phobius"/>
    </source>
</evidence>
<accession>A0A0P1I1S0</accession>
<keyword evidence="1" id="KW-1133">Transmembrane helix</keyword>
<feature type="transmembrane region" description="Helical" evidence="1">
    <location>
        <begin position="38"/>
        <end position="56"/>
    </location>
</feature>
<dbReference type="EMBL" id="CYUD01000001">
    <property type="protein sequence ID" value="CUJ84868.1"/>
    <property type="molecule type" value="Genomic_DNA"/>
</dbReference>
<organism evidence="2 3">
    <name type="scientific">Ruegeria denitrificans</name>
    <dbReference type="NCBI Taxonomy" id="1715692"/>
    <lineage>
        <taxon>Bacteria</taxon>
        <taxon>Pseudomonadati</taxon>
        <taxon>Pseudomonadota</taxon>
        <taxon>Alphaproteobacteria</taxon>
        <taxon>Rhodobacterales</taxon>
        <taxon>Roseobacteraceae</taxon>
        <taxon>Ruegeria</taxon>
    </lineage>
</organism>
<name>A0A0P1I1S0_9RHOB</name>
<dbReference type="RefSeq" id="WP_131726260.1">
    <property type="nucleotide sequence ID" value="NZ_CYUD01000001.1"/>
</dbReference>
<dbReference type="OrthoDB" id="7708234at2"/>
<gene>
    <name evidence="2" type="ORF">RUE5091_00269</name>
</gene>
<dbReference type="Proteomes" id="UP000051260">
    <property type="component" value="Unassembled WGS sequence"/>
</dbReference>
<sequence length="121" mass="12765">MRKPIPPRKWLLAAMGIWLVLSPFLLFREETLLQGMAESEALVFMAAGFGALVMAGAGDRSHLLARVAPVSALGASLIAAPATLSFTGHIVATANAWLSGSALIALAVWEVKASRRLRAIS</sequence>
<dbReference type="STRING" id="1715692.RUE5091_00269"/>
<dbReference type="AlphaFoldDB" id="A0A0P1I1S0"/>
<keyword evidence="1" id="KW-0812">Transmembrane</keyword>
<keyword evidence="3" id="KW-1185">Reference proteome</keyword>
<feature type="transmembrane region" description="Helical" evidence="1">
    <location>
        <begin position="90"/>
        <end position="109"/>
    </location>
</feature>
<protein>
    <recommendedName>
        <fullName evidence="4">SPW repeat</fullName>
    </recommendedName>
</protein>
<keyword evidence="1" id="KW-0472">Membrane</keyword>
<proteinExistence type="predicted"/>
<evidence type="ECO:0000313" key="3">
    <source>
        <dbReference type="Proteomes" id="UP000051260"/>
    </source>
</evidence>
<evidence type="ECO:0008006" key="4">
    <source>
        <dbReference type="Google" id="ProtNLM"/>
    </source>
</evidence>
<evidence type="ECO:0000313" key="2">
    <source>
        <dbReference type="EMBL" id="CUJ84868.1"/>
    </source>
</evidence>